<dbReference type="NCBIfam" id="TIGR03562">
    <property type="entry name" value="osmo_induc_OsmC"/>
    <property type="match status" value="1"/>
</dbReference>
<evidence type="ECO:0000313" key="3">
    <source>
        <dbReference type="Proteomes" id="UP001150924"/>
    </source>
</evidence>
<dbReference type="InterPro" id="IPR052707">
    <property type="entry name" value="OsmC_Ohr_Peroxiredoxin"/>
</dbReference>
<dbReference type="GO" id="GO:0004601">
    <property type="term" value="F:peroxidase activity"/>
    <property type="evidence" value="ECO:0007669"/>
    <property type="project" value="InterPro"/>
</dbReference>
<dbReference type="SUPFAM" id="SSF82784">
    <property type="entry name" value="OsmC-like"/>
    <property type="match status" value="1"/>
</dbReference>
<dbReference type="PANTHER" id="PTHR42830:SF1">
    <property type="entry name" value="OSMOTICALLY INDUCIBLE FAMILY PROTEIN"/>
    <property type="match status" value="1"/>
</dbReference>
<dbReference type="InterPro" id="IPR036102">
    <property type="entry name" value="OsmC/Ohrsf"/>
</dbReference>
<dbReference type="Proteomes" id="UP001150924">
    <property type="component" value="Unassembled WGS sequence"/>
</dbReference>
<dbReference type="RefSeq" id="WP_267770456.1">
    <property type="nucleotide sequence ID" value="NZ_JAPNKE010000002.1"/>
</dbReference>
<dbReference type="GO" id="GO:0006979">
    <property type="term" value="P:response to oxidative stress"/>
    <property type="evidence" value="ECO:0007669"/>
    <property type="project" value="InterPro"/>
</dbReference>
<keyword evidence="3" id="KW-1185">Reference proteome</keyword>
<dbReference type="InterPro" id="IPR015946">
    <property type="entry name" value="KH_dom-like_a/b"/>
</dbReference>
<proteinExistence type="predicted"/>
<dbReference type="InterPro" id="IPR003718">
    <property type="entry name" value="OsmC/Ohr_fam"/>
</dbReference>
<accession>A0A9X3EPZ6</accession>
<protein>
    <submittedName>
        <fullName evidence="2">OsmC family peroxiredoxin</fullName>
    </submittedName>
</protein>
<organism evidence="2 3">
    <name type="scientific">Nannocystis pusilla</name>
    <dbReference type="NCBI Taxonomy" id="889268"/>
    <lineage>
        <taxon>Bacteria</taxon>
        <taxon>Pseudomonadati</taxon>
        <taxon>Myxococcota</taxon>
        <taxon>Polyangia</taxon>
        <taxon>Nannocystales</taxon>
        <taxon>Nannocystaceae</taxon>
        <taxon>Nannocystis</taxon>
    </lineage>
</organism>
<gene>
    <name evidence="2" type="ORF">OV079_20135</name>
</gene>
<dbReference type="EMBL" id="JAPNKE010000002">
    <property type="protein sequence ID" value="MCY1007820.1"/>
    <property type="molecule type" value="Genomic_DNA"/>
</dbReference>
<dbReference type="Pfam" id="PF02566">
    <property type="entry name" value="OsmC"/>
    <property type="match status" value="1"/>
</dbReference>
<name>A0A9X3EPZ6_9BACT</name>
<reference evidence="2" key="1">
    <citation type="submission" date="2022-11" db="EMBL/GenBank/DDBJ databases">
        <title>Minimal conservation of predation-associated metabolite biosynthetic gene clusters underscores biosynthetic potential of Myxococcota including descriptions for ten novel species: Archangium lansinium sp. nov., Myxococcus landrumus sp. nov., Nannocystis bai.</title>
        <authorList>
            <person name="Ahearne A."/>
            <person name="Stevens C."/>
            <person name="Phillips K."/>
        </authorList>
    </citation>
    <scope>NUCLEOTIDE SEQUENCE</scope>
    <source>
        <strain evidence="2">Na p29</strain>
    </source>
</reference>
<comment type="caution">
    <text evidence="2">The sequence shown here is derived from an EMBL/GenBank/DDBJ whole genome shotgun (WGS) entry which is preliminary data.</text>
</comment>
<dbReference type="PANTHER" id="PTHR42830">
    <property type="entry name" value="OSMOTICALLY INDUCIBLE FAMILY PROTEIN"/>
    <property type="match status" value="1"/>
</dbReference>
<evidence type="ECO:0000256" key="1">
    <source>
        <dbReference type="SAM" id="MobiDB-lite"/>
    </source>
</evidence>
<dbReference type="Gene3D" id="3.30.300.20">
    <property type="match status" value="1"/>
</dbReference>
<feature type="region of interest" description="Disordered" evidence="1">
    <location>
        <begin position="1"/>
        <end position="27"/>
    </location>
</feature>
<dbReference type="AlphaFoldDB" id="A0A9X3EPZ6"/>
<sequence length="145" mass="14963">MGTSKASAQWEGSIKTGKGSMKPEHAPEIPFSFASRFEGQPASNPEEVVGAALAGCFSMALSLSLEKAGTPPRSIHTAAAVKLEKDGEGFSITTIELTTEADVPGLDADKFTEIAEATKKACPVSKALAGVRTIALKASLRSAAQ</sequence>
<evidence type="ECO:0000313" key="2">
    <source>
        <dbReference type="EMBL" id="MCY1007820.1"/>
    </source>
</evidence>
<dbReference type="InterPro" id="IPR019904">
    <property type="entry name" value="Peroxiredoxin_OsmC"/>
</dbReference>